<reference evidence="1 2" key="1">
    <citation type="submission" date="2017-09" db="EMBL/GenBank/DDBJ databases">
        <title>Depth-based differentiation of microbial function through sediment-hosted aquifers and enrichment of novel symbionts in the deep terrestrial subsurface.</title>
        <authorList>
            <person name="Probst A.J."/>
            <person name="Ladd B."/>
            <person name="Jarett J.K."/>
            <person name="Geller-Mcgrath D.E."/>
            <person name="Sieber C.M."/>
            <person name="Emerson J.B."/>
            <person name="Anantharaman K."/>
            <person name="Thomas B.C."/>
            <person name="Malmstrom R."/>
            <person name="Stieglmeier M."/>
            <person name="Klingl A."/>
            <person name="Woyke T."/>
            <person name="Ryan C.M."/>
            <person name="Banfield J.F."/>
        </authorList>
    </citation>
    <scope>NUCLEOTIDE SEQUENCE [LARGE SCALE GENOMIC DNA]</scope>
    <source>
        <strain evidence="1">CG22_combo_CG10-13_8_21_14_all_38_20</strain>
    </source>
</reference>
<name>A0A2H0BVC8_9BACT</name>
<accession>A0A2H0BVC8</accession>
<evidence type="ECO:0000313" key="2">
    <source>
        <dbReference type="Proteomes" id="UP000231246"/>
    </source>
</evidence>
<comment type="caution">
    <text evidence="1">The sequence shown here is derived from an EMBL/GenBank/DDBJ whole genome shotgun (WGS) entry which is preliminary data.</text>
</comment>
<dbReference type="Proteomes" id="UP000231246">
    <property type="component" value="Unassembled WGS sequence"/>
</dbReference>
<dbReference type="AlphaFoldDB" id="A0A2H0BVC8"/>
<proteinExistence type="predicted"/>
<gene>
    <name evidence="1" type="ORF">COW99_03280</name>
</gene>
<protein>
    <submittedName>
        <fullName evidence="1">Uncharacterized protein</fullName>
    </submittedName>
</protein>
<dbReference type="EMBL" id="PCTA01000022">
    <property type="protein sequence ID" value="PIP61637.1"/>
    <property type="molecule type" value="Genomic_DNA"/>
</dbReference>
<sequence length="114" mass="12950">MEQHTVLKKTLEQIEMIGPNLNWMMRDLRNMRVNFINNGVDIDEILVNKDGLIKELWKVGKAHELFNKGLLNIDGSLTGKAFDYLDRQKNGEVPSGIALGDMAIEFSVHKIKQG</sequence>
<evidence type="ECO:0000313" key="1">
    <source>
        <dbReference type="EMBL" id="PIP61637.1"/>
    </source>
</evidence>
<organism evidence="1 2">
    <name type="scientific">Candidatus Roizmanbacteria bacterium CG22_combo_CG10-13_8_21_14_all_38_20</name>
    <dbReference type="NCBI Taxonomy" id="1974862"/>
    <lineage>
        <taxon>Bacteria</taxon>
        <taxon>Candidatus Roizmaniibacteriota</taxon>
    </lineage>
</organism>